<keyword evidence="3" id="KW-1185">Reference proteome</keyword>
<feature type="transmembrane region" description="Helical" evidence="1">
    <location>
        <begin position="70"/>
        <end position="96"/>
    </location>
</feature>
<feature type="transmembrane region" description="Helical" evidence="1">
    <location>
        <begin position="6"/>
        <end position="21"/>
    </location>
</feature>
<organism evidence="2 3">
    <name type="scientific">Tepidibacter formicigenes DSM 15518</name>
    <dbReference type="NCBI Taxonomy" id="1123349"/>
    <lineage>
        <taxon>Bacteria</taxon>
        <taxon>Bacillati</taxon>
        <taxon>Bacillota</taxon>
        <taxon>Clostridia</taxon>
        <taxon>Peptostreptococcales</taxon>
        <taxon>Peptostreptococcaceae</taxon>
        <taxon>Tepidibacter</taxon>
    </lineage>
</organism>
<dbReference type="Proteomes" id="UP000242497">
    <property type="component" value="Unassembled WGS sequence"/>
</dbReference>
<dbReference type="OrthoDB" id="2084390at2"/>
<dbReference type="EMBL" id="FRAE01000012">
    <property type="protein sequence ID" value="SHJ74958.1"/>
    <property type="molecule type" value="Genomic_DNA"/>
</dbReference>
<evidence type="ECO:0000313" key="3">
    <source>
        <dbReference type="Proteomes" id="UP000242497"/>
    </source>
</evidence>
<gene>
    <name evidence="2" type="ORF">SAMN02744037_00741</name>
</gene>
<evidence type="ECO:0000256" key="1">
    <source>
        <dbReference type="SAM" id="Phobius"/>
    </source>
</evidence>
<accession>A0A1M6LUP2</accession>
<proteinExistence type="predicted"/>
<evidence type="ECO:0000313" key="2">
    <source>
        <dbReference type="EMBL" id="SHJ74958.1"/>
    </source>
</evidence>
<keyword evidence="1" id="KW-0812">Transmembrane</keyword>
<dbReference type="STRING" id="1123349.SAMN02744037_00741"/>
<name>A0A1M6LUP2_9FIRM</name>
<protein>
    <submittedName>
        <fullName evidence="2">Uncharacterized protein</fullName>
    </submittedName>
</protein>
<reference evidence="3" key="1">
    <citation type="submission" date="2016-11" db="EMBL/GenBank/DDBJ databases">
        <authorList>
            <person name="Varghese N."/>
            <person name="Submissions S."/>
        </authorList>
    </citation>
    <scope>NUCLEOTIDE SEQUENCE [LARGE SCALE GENOMIC DNA]</scope>
    <source>
        <strain evidence="3">DSM 15518</strain>
    </source>
</reference>
<sequence>MTIGNIVVILYWVIFTIRRGIEPKINLRIRANAYDINRSGGKERKVVEYLYYPLQVAKWLLKLAGWIENILLVALIAWLIYFIGAIMTGNMVMLGYSV</sequence>
<keyword evidence="1" id="KW-0472">Membrane</keyword>
<dbReference type="RefSeq" id="WP_072887383.1">
    <property type="nucleotide sequence ID" value="NZ_FRAE01000012.1"/>
</dbReference>
<dbReference type="AlphaFoldDB" id="A0A1M6LUP2"/>
<keyword evidence="1" id="KW-1133">Transmembrane helix</keyword>